<dbReference type="Proteomes" id="UP000566819">
    <property type="component" value="Unassembled WGS sequence"/>
</dbReference>
<keyword evidence="9" id="KW-1185">Reference proteome</keyword>
<evidence type="ECO:0000256" key="1">
    <source>
        <dbReference type="ARBA" id="ARBA00004201"/>
    </source>
</evidence>
<feature type="domain" description="YjeF N-terminal" evidence="6">
    <location>
        <begin position="438"/>
        <end position="682"/>
    </location>
</feature>
<evidence type="ECO:0000259" key="6">
    <source>
        <dbReference type="PROSITE" id="PS51385"/>
    </source>
</evidence>
<dbReference type="GO" id="GO:0031087">
    <property type="term" value="P:deadenylation-independent decapping of nuclear-transcribed mRNA"/>
    <property type="evidence" value="ECO:0007669"/>
    <property type="project" value="TreeGrafter"/>
</dbReference>
<dbReference type="PANTHER" id="PTHR13612">
    <property type="entry name" value="ENHANCER OF MRNA-DECAPPING PROTEIN 3"/>
    <property type="match status" value="1"/>
</dbReference>
<dbReference type="Pfam" id="PF03853">
    <property type="entry name" value="YjeF_N"/>
    <property type="match status" value="1"/>
</dbReference>
<dbReference type="InterPro" id="IPR025762">
    <property type="entry name" value="DFDF"/>
</dbReference>
<dbReference type="GO" id="GO:0003729">
    <property type="term" value="F:mRNA binding"/>
    <property type="evidence" value="ECO:0007669"/>
    <property type="project" value="TreeGrafter"/>
</dbReference>
<dbReference type="PROSITE" id="PS51512">
    <property type="entry name" value="DFDF"/>
    <property type="match status" value="1"/>
</dbReference>
<proteinExistence type="inferred from homology"/>
<comment type="subcellular location">
    <subcellularLocation>
        <location evidence="1">Cytoplasm</location>
        <location evidence="1">P-body</location>
    </subcellularLocation>
</comment>
<organism evidence="8 9">
    <name type="scientific">Cudoniella acicularis</name>
    <dbReference type="NCBI Taxonomy" id="354080"/>
    <lineage>
        <taxon>Eukaryota</taxon>
        <taxon>Fungi</taxon>
        <taxon>Dikarya</taxon>
        <taxon>Ascomycota</taxon>
        <taxon>Pezizomycotina</taxon>
        <taxon>Leotiomycetes</taxon>
        <taxon>Helotiales</taxon>
        <taxon>Tricladiaceae</taxon>
        <taxon>Cudoniella</taxon>
    </lineage>
</organism>
<evidence type="ECO:0000256" key="2">
    <source>
        <dbReference type="ARBA" id="ARBA00006610"/>
    </source>
</evidence>
<gene>
    <name evidence="8" type="ORF">G7Y89_g5005</name>
</gene>
<dbReference type="Gene3D" id="3.40.50.10260">
    <property type="entry name" value="YjeF N-terminal domain"/>
    <property type="match status" value="1"/>
</dbReference>
<dbReference type="InterPro" id="IPR019050">
    <property type="entry name" value="FDF_dom"/>
</dbReference>
<comment type="caution">
    <text evidence="8">The sequence shown here is derived from an EMBL/GenBank/DDBJ whole genome shotgun (WGS) entry which is preliminary data.</text>
</comment>
<dbReference type="SMART" id="SM01199">
    <property type="entry name" value="FDF"/>
    <property type="match status" value="1"/>
</dbReference>
<evidence type="ECO:0000256" key="3">
    <source>
        <dbReference type="ARBA" id="ARBA00015797"/>
    </source>
</evidence>
<feature type="compositionally biased region" description="Basic and acidic residues" evidence="5">
    <location>
        <begin position="334"/>
        <end position="353"/>
    </location>
</feature>
<feature type="domain" description="DFDF" evidence="7">
    <location>
        <begin position="257"/>
        <end position="293"/>
    </location>
</feature>
<dbReference type="Pfam" id="PF09532">
    <property type="entry name" value="FDF"/>
    <property type="match status" value="1"/>
</dbReference>
<dbReference type="OrthoDB" id="10030313at2759"/>
<dbReference type="PROSITE" id="PS51385">
    <property type="entry name" value="YJEF_N"/>
    <property type="match status" value="1"/>
</dbReference>
<reference evidence="8 9" key="1">
    <citation type="submission" date="2020-03" db="EMBL/GenBank/DDBJ databases">
        <title>Draft Genome Sequence of Cudoniella acicularis.</title>
        <authorList>
            <person name="Buettner E."/>
            <person name="Kellner H."/>
        </authorList>
    </citation>
    <scope>NUCLEOTIDE SEQUENCE [LARGE SCALE GENOMIC DNA]</scope>
    <source>
        <strain evidence="8 9">DSM 108380</strain>
    </source>
</reference>
<evidence type="ECO:0000313" key="9">
    <source>
        <dbReference type="Proteomes" id="UP000566819"/>
    </source>
</evidence>
<dbReference type="EMBL" id="JAAMPI010000288">
    <property type="protein sequence ID" value="KAF4633112.1"/>
    <property type="molecule type" value="Genomic_DNA"/>
</dbReference>
<dbReference type="FunFam" id="3.40.50.10260:FF:000007">
    <property type="entry name" value="YjeF N-terminal domain-like protein"/>
    <property type="match status" value="1"/>
</dbReference>
<dbReference type="AlphaFoldDB" id="A0A8H4RRE9"/>
<dbReference type="InterPro" id="IPR004443">
    <property type="entry name" value="YjeF_N_dom"/>
</dbReference>
<evidence type="ECO:0000259" key="7">
    <source>
        <dbReference type="PROSITE" id="PS51512"/>
    </source>
</evidence>
<sequence length="709" mass="76628">MSNQFIGLTMLVTLSSPPGAQLRGIVNSIEPGKSLTLRDVTCPANGKYVPEFTINAAEIVELVEAVSENAPPPKLPIPIPIPVQIARKAPTFEDPAILSVGKRPAAVSRPAIPGEWHSNPMERTDSVRTAINRDEGPLSDITPAAELVDSMTNVSLAEVSADTGPEAQILEELAAEAEISEQPAVKQNRRTRRRKERGRKEEKELDITPAKETTKSKGWRQTPLLEPNPSFQPFSTLKRKKTWGNANGRMEENGWQTEDATDVQDMGDFDFAGSLAKFDKHTVFNQIQAEDSVADEDRLVAHNRLPKAKPGTAGGKNLHYTENVLDVPNGPIRTKTDIWKSEAGDSDVEERASQRGSGSGRHSRRAESKLSLNRRPTSRKGSAGINVPPARTLSVSLFESSLKHNLTKTKQVPAPSTKPSFHLIPSDRRCEPISALQMLNLENIADNELGLSEDMMTENAGRGIAEIALSALNAGGGGLTQGKSSGVSTVIVFAGNNKSGLRAVASGRHLRNHGLNVMVCVLGLERESELLVGLRKQLKVFRSFGGKVATKVELLEYIKTLAGPFDLIIDGLLGLTISFEELRTGDQATTYELIELANRSKAPVLAIDIPTGIDPTSGKVSIIDGRKLYIHAKYVVAMGAPKKGLLEAMALGEGVADEDGVGKDNEWQLFVADIGLGAGVWKKAGTRVRRGVEFEGSWVLGMRFQGGLD</sequence>
<evidence type="ECO:0000256" key="5">
    <source>
        <dbReference type="SAM" id="MobiDB-lite"/>
    </source>
</evidence>
<keyword evidence="4" id="KW-0963">Cytoplasm</keyword>
<dbReference type="InterPro" id="IPR036652">
    <property type="entry name" value="YjeF_N_dom_sf"/>
</dbReference>
<protein>
    <recommendedName>
        <fullName evidence="3">Enhancer of mRNA-decapping protein 3</fullName>
    </recommendedName>
</protein>
<feature type="compositionally biased region" description="Basic residues" evidence="5">
    <location>
        <begin position="187"/>
        <end position="197"/>
    </location>
</feature>
<evidence type="ECO:0000313" key="8">
    <source>
        <dbReference type="EMBL" id="KAF4633112.1"/>
    </source>
</evidence>
<comment type="similarity">
    <text evidence="2">Belongs to the EDC3 family.</text>
</comment>
<dbReference type="SUPFAM" id="SSF64153">
    <property type="entry name" value="YjeF N-terminal domain-like"/>
    <property type="match status" value="1"/>
</dbReference>
<accession>A0A8H4RRE9</accession>
<dbReference type="GO" id="GO:0033962">
    <property type="term" value="P:P-body assembly"/>
    <property type="evidence" value="ECO:0007669"/>
    <property type="project" value="TreeGrafter"/>
</dbReference>
<dbReference type="PANTHER" id="PTHR13612:SF0">
    <property type="entry name" value="ENHANCER OF MRNA-DECAPPING PROTEIN 3"/>
    <property type="match status" value="1"/>
</dbReference>
<name>A0A8H4RRE9_9HELO</name>
<feature type="region of interest" description="Disordered" evidence="5">
    <location>
        <begin position="304"/>
        <end position="388"/>
    </location>
</feature>
<dbReference type="GO" id="GO:0000932">
    <property type="term" value="C:P-body"/>
    <property type="evidence" value="ECO:0007669"/>
    <property type="project" value="UniProtKB-SubCell"/>
</dbReference>
<feature type="region of interest" description="Disordered" evidence="5">
    <location>
        <begin position="180"/>
        <end position="235"/>
    </location>
</feature>
<evidence type="ECO:0000256" key="4">
    <source>
        <dbReference type="ARBA" id="ARBA00022490"/>
    </source>
</evidence>